<dbReference type="Proteomes" id="UP000324611">
    <property type="component" value="Unassembled WGS sequence"/>
</dbReference>
<organism evidence="10 11">
    <name type="scientific">Chitinophaga agrisoli</name>
    <dbReference type="NCBI Taxonomy" id="2607653"/>
    <lineage>
        <taxon>Bacteria</taxon>
        <taxon>Pseudomonadati</taxon>
        <taxon>Bacteroidota</taxon>
        <taxon>Chitinophagia</taxon>
        <taxon>Chitinophagales</taxon>
        <taxon>Chitinophagaceae</taxon>
        <taxon>Chitinophaga</taxon>
    </lineage>
</organism>
<dbReference type="InterPro" id="IPR001789">
    <property type="entry name" value="Sig_transdc_resp-reg_receiver"/>
</dbReference>
<feature type="domain" description="OmpR/PhoB-type" evidence="9">
    <location>
        <begin position="124"/>
        <end position="224"/>
    </location>
</feature>
<dbReference type="Gene3D" id="1.10.10.10">
    <property type="entry name" value="Winged helix-like DNA-binding domain superfamily/Winged helix DNA-binding domain"/>
    <property type="match status" value="1"/>
</dbReference>
<dbReference type="Gene3D" id="3.40.50.2300">
    <property type="match status" value="1"/>
</dbReference>
<dbReference type="SMART" id="SM00862">
    <property type="entry name" value="Trans_reg_C"/>
    <property type="match status" value="1"/>
</dbReference>
<evidence type="ECO:0000259" key="9">
    <source>
        <dbReference type="PROSITE" id="PS51755"/>
    </source>
</evidence>
<keyword evidence="1 6" id="KW-0597">Phosphoprotein</keyword>
<reference evidence="10 11" key="1">
    <citation type="submission" date="2019-09" db="EMBL/GenBank/DDBJ databases">
        <title>Chitinophaga ginsengihumi sp. nov., isolated from soil of ginseng rhizosphere.</title>
        <authorList>
            <person name="Lee J."/>
        </authorList>
    </citation>
    <scope>NUCLEOTIDE SEQUENCE [LARGE SCALE GENOMIC DNA]</scope>
    <source>
        <strain evidence="10 11">BN140078</strain>
    </source>
</reference>
<dbReference type="GO" id="GO:0006355">
    <property type="term" value="P:regulation of DNA-templated transcription"/>
    <property type="evidence" value="ECO:0007669"/>
    <property type="project" value="InterPro"/>
</dbReference>
<dbReference type="InterPro" id="IPR036388">
    <property type="entry name" value="WH-like_DNA-bd_sf"/>
</dbReference>
<evidence type="ECO:0000256" key="5">
    <source>
        <dbReference type="ARBA" id="ARBA00023163"/>
    </source>
</evidence>
<keyword evidence="5" id="KW-0804">Transcription</keyword>
<name>A0A5B2VUC3_9BACT</name>
<feature type="modified residue" description="4-aspartylphosphate" evidence="6">
    <location>
        <position position="51"/>
    </location>
</feature>
<proteinExistence type="predicted"/>
<dbReference type="PROSITE" id="PS50110">
    <property type="entry name" value="RESPONSE_REGULATORY"/>
    <property type="match status" value="1"/>
</dbReference>
<evidence type="ECO:0000256" key="7">
    <source>
        <dbReference type="PROSITE-ProRule" id="PRU01091"/>
    </source>
</evidence>
<dbReference type="GO" id="GO:0005829">
    <property type="term" value="C:cytosol"/>
    <property type="evidence" value="ECO:0007669"/>
    <property type="project" value="TreeGrafter"/>
</dbReference>
<dbReference type="InterPro" id="IPR001867">
    <property type="entry name" value="OmpR/PhoB-type_DNA-bd"/>
</dbReference>
<dbReference type="Pfam" id="PF00072">
    <property type="entry name" value="Response_reg"/>
    <property type="match status" value="1"/>
</dbReference>
<feature type="DNA-binding region" description="OmpR/PhoB-type" evidence="7">
    <location>
        <begin position="124"/>
        <end position="224"/>
    </location>
</feature>
<dbReference type="GO" id="GO:0000976">
    <property type="term" value="F:transcription cis-regulatory region binding"/>
    <property type="evidence" value="ECO:0007669"/>
    <property type="project" value="TreeGrafter"/>
</dbReference>
<evidence type="ECO:0000256" key="3">
    <source>
        <dbReference type="ARBA" id="ARBA00023015"/>
    </source>
</evidence>
<dbReference type="AlphaFoldDB" id="A0A5B2VUC3"/>
<evidence type="ECO:0000256" key="1">
    <source>
        <dbReference type="ARBA" id="ARBA00022553"/>
    </source>
</evidence>
<protein>
    <submittedName>
        <fullName evidence="10">Response regulator transcription factor</fullName>
    </submittedName>
</protein>
<dbReference type="CDD" id="cd00383">
    <property type="entry name" value="trans_reg_C"/>
    <property type="match status" value="1"/>
</dbReference>
<accession>A0A5B2VUC3</accession>
<dbReference type="InterPro" id="IPR011006">
    <property type="entry name" value="CheY-like_superfamily"/>
</dbReference>
<sequence>MKVLVIEDEPALQTAIREYLEQQGYVCETAPDFPQALTKVNDYDYDCIVADIGLPKGNGLDIVRELKVLESRAGIIIISAKDSLEDKLNGLDLGADDYLTKPFHLSELNARINAILRRKHFDGNTTIQFQEIRILPASKTVLVHDTPVLLTGKEYQLLLYFIANQRRVVTKTALAGHLWGDVYDQAGSYDFIYTHIKNLRKKLLEAGCEDYIKTVYGTGYRWSDQ</sequence>
<dbReference type="GO" id="GO:0032993">
    <property type="term" value="C:protein-DNA complex"/>
    <property type="evidence" value="ECO:0007669"/>
    <property type="project" value="TreeGrafter"/>
</dbReference>
<dbReference type="Pfam" id="PF00486">
    <property type="entry name" value="Trans_reg_C"/>
    <property type="match status" value="1"/>
</dbReference>
<evidence type="ECO:0000256" key="2">
    <source>
        <dbReference type="ARBA" id="ARBA00023012"/>
    </source>
</evidence>
<dbReference type="RefSeq" id="WP_149838279.1">
    <property type="nucleotide sequence ID" value="NZ_VUOC01000002.1"/>
</dbReference>
<dbReference type="Gene3D" id="6.10.250.690">
    <property type="match status" value="1"/>
</dbReference>
<evidence type="ECO:0000313" key="10">
    <source>
        <dbReference type="EMBL" id="KAA2243403.1"/>
    </source>
</evidence>
<dbReference type="SUPFAM" id="SSF52172">
    <property type="entry name" value="CheY-like"/>
    <property type="match status" value="1"/>
</dbReference>
<dbReference type="PANTHER" id="PTHR48111">
    <property type="entry name" value="REGULATOR OF RPOS"/>
    <property type="match status" value="1"/>
</dbReference>
<keyword evidence="3" id="KW-0805">Transcription regulation</keyword>
<gene>
    <name evidence="10" type="ORF">F0L74_12950</name>
</gene>
<feature type="domain" description="Response regulatory" evidence="8">
    <location>
        <begin position="2"/>
        <end position="116"/>
    </location>
</feature>
<dbReference type="PROSITE" id="PS51755">
    <property type="entry name" value="OMPR_PHOB"/>
    <property type="match status" value="1"/>
</dbReference>
<reference evidence="10 11" key="2">
    <citation type="submission" date="2019-09" db="EMBL/GenBank/DDBJ databases">
        <authorList>
            <person name="Jin C."/>
        </authorList>
    </citation>
    <scope>NUCLEOTIDE SEQUENCE [LARGE SCALE GENOMIC DNA]</scope>
    <source>
        <strain evidence="10 11">BN140078</strain>
    </source>
</reference>
<keyword evidence="4 7" id="KW-0238">DNA-binding</keyword>
<evidence type="ECO:0000259" key="8">
    <source>
        <dbReference type="PROSITE" id="PS50110"/>
    </source>
</evidence>
<dbReference type="GO" id="GO:0000156">
    <property type="term" value="F:phosphorelay response regulator activity"/>
    <property type="evidence" value="ECO:0007669"/>
    <property type="project" value="TreeGrafter"/>
</dbReference>
<keyword evidence="11" id="KW-1185">Reference proteome</keyword>
<keyword evidence="2" id="KW-0902">Two-component regulatory system</keyword>
<dbReference type="SMART" id="SM00448">
    <property type="entry name" value="REC"/>
    <property type="match status" value="1"/>
</dbReference>
<dbReference type="PANTHER" id="PTHR48111:SF22">
    <property type="entry name" value="REGULATOR OF RPOS"/>
    <property type="match status" value="1"/>
</dbReference>
<evidence type="ECO:0000256" key="4">
    <source>
        <dbReference type="ARBA" id="ARBA00023125"/>
    </source>
</evidence>
<evidence type="ECO:0000313" key="11">
    <source>
        <dbReference type="Proteomes" id="UP000324611"/>
    </source>
</evidence>
<evidence type="ECO:0000256" key="6">
    <source>
        <dbReference type="PROSITE-ProRule" id="PRU00169"/>
    </source>
</evidence>
<dbReference type="InterPro" id="IPR039420">
    <property type="entry name" value="WalR-like"/>
</dbReference>
<comment type="caution">
    <text evidence="10">The sequence shown here is derived from an EMBL/GenBank/DDBJ whole genome shotgun (WGS) entry which is preliminary data.</text>
</comment>
<dbReference type="EMBL" id="VUOC01000002">
    <property type="protein sequence ID" value="KAA2243403.1"/>
    <property type="molecule type" value="Genomic_DNA"/>
</dbReference>